<name>A0A1W2E634_9SPHI</name>
<dbReference type="EMBL" id="FWYB01000010">
    <property type="protein sequence ID" value="SMD04892.1"/>
    <property type="molecule type" value="Genomic_DNA"/>
</dbReference>
<dbReference type="GO" id="GO:0009279">
    <property type="term" value="C:cell outer membrane"/>
    <property type="evidence" value="ECO:0007669"/>
    <property type="project" value="UniProtKB-SubCell"/>
</dbReference>
<keyword evidence="4" id="KW-0472">Membrane</keyword>
<evidence type="ECO:0000313" key="7">
    <source>
        <dbReference type="EMBL" id="SMD04892.1"/>
    </source>
</evidence>
<keyword evidence="5" id="KW-0998">Cell outer membrane</keyword>
<dbReference type="PROSITE" id="PS51257">
    <property type="entry name" value="PROKAR_LIPOPROTEIN"/>
    <property type="match status" value="1"/>
</dbReference>
<dbReference type="RefSeq" id="WP_235005358.1">
    <property type="nucleotide sequence ID" value="NZ_FWYB01000010.1"/>
</dbReference>
<evidence type="ECO:0000259" key="6">
    <source>
        <dbReference type="Pfam" id="PF07980"/>
    </source>
</evidence>
<dbReference type="InterPro" id="IPR011990">
    <property type="entry name" value="TPR-like_helical_dom_sf"/>
</dbReference>
<dbReference type="InterPro" id="IPR012944">
    <property type="entry name" value="SusD_RagB_dom"/>
</dbReference>
<dbReference type="AlphaFoldDB" id="A0A1W2E634"/>
<dbReference type="Pfam" id="PF07980">
    <property type="entry name" value="SusD_RagB"/>
    <property type="match status" value="1"/>
</dbReference>
<comment type="similarity">
    <text evidence="2">Belongs to the SusD family.</text>
</comment>
<evidence type="ECO:0000256" key="4">
    <source>
        <dbReference type="ARBA" id="ARBA00023136"/>
    </source>
</evidence>
<proteinExistence type="inferred from homology"/>
<protein>
    <submittedName>
        <fullName evidence="7">Starch-binding associating with outer membrane</fullName>
    </submittedName>
</protein>
<feature type="domain" description="RagB/SusD" evidence="6">
    <location>
        <begin position="393"/>
        <end position="474"/>
    </location>
</feature>
<dbReference type="STRING" id="475255.SAMN04488101_11048"/>
<evidence type="ECO:0000256" key="2">
    <source>
        <dbReference type="ARBA" id="ARBA00006275"/>
    </source>
</evidence>
<evidence type="ECO:0000256" key="5">
    <source>
        <dbReference type="ARBA" id="ARBA00023237"/>
    </source>
</evidence>
<dbReference type="Proteomes" id="UP000192678">
    <property type="component" value="Unassembled WGS sequence"/>
</dbReference>
<organism evidence="7 8">
    <name type="scientific">Pedobacter nyackensis</name>
    <dbReference type="NCBI Taxonomy" id="475255"/>
    <lineage>
        <taxon>Bacteria</taxon>
        <taxon>Pseudomonadati</taxon>
        <taxon>Bacteroidota</taxon>
        <taxon>Sphingobacteriia</taxon>
        <taxon>Sphingobacteriales</taxon>
        <taxon>Sphingobacteriaceae</taxon>
        <taxon>Pedobacter</taxon>
    </lineage>
</organism>
<gene>
    <name evidence="7" type="ORF">SAMN04488101_11048</name>
</gene>
<comment type="subcellular location">
    <subcellularLocation>
        <location evidence="1">Cell outer membrane</location>
    </subcellularLocation>
</comment>
<evidence type="ECO:0000256" key="3">
    <source>
        <dbReference type="ARBA" id="ARBA00022729"/>
    </source>
</evidence>
<reference evidence="7 8" key="1">
    <citation type="submission" date="2017-04" db="EMBL/GenBank/DDBJ databases">
        <authorList>
            <person name="Afonso C.L."/>
            <person name="Miller P.J."/>
            <person name="Scott M.A."/>
            <person name="Spackman E."/>
            <person name="Goraichik I."/>
            <person name="Dimitrov K.M."/>
            <person name="Suarez D.L."/>
            <person name="Swayne D.E."/>
        </authorList>
    </citation>
    <scope>NUCLEOTIDE SEQUENCE [LARGE SCALE GENOMIC DNA]</scope>
    <source>
        <strain evidence="7 8">DSM 19625</strain>
    </source>
</reference>
<dbReference type="CDD" id="cd08977">
    <property type="entry name" value="SusD"/>
    <property type="match status" value="1"/>
</dbReference>
<accession>A0A1W2E634</accession>
<sequence length="509" mass="57000">MMFTKITIPFRILTIVMIIGLLGSGCNKQLDAPSSHLVNEENHWKSITDTRSALLGTYGLLRAAMADNNGHWLYGELRNGDFKATSRLDLKAIIGGNLNAPYPAVQSLSNWRRFYAVINSASIFIERAHEVLENDRQYTERNYQVDIAQMRALRAFAYFYMTRIWGDVPLITSSKDGNFEKKARSSKEAVLGYAESELLKAVNDLPFRYGSVLDPVFPGLYYGQVTTYWSGVLLTKISAYAILAHIAAWNEKYIDASGYANFVLTYYQNSGASYTLTAGISKIDGVFYDKNPAQIFGVPFAWTDREASIVGHIEDLTLAAPLVTKPVPQIYVPDATILSIYNEDKDQRFSINPLTGRAVTDFFANFGSSSTVFSKIKCIRNASTDGSLGLFSSAIVFTRLEEISLLYAESMAVIGNVGPAIDALDNVRLARGLSSYSGPNSGLIDAIFKERKRELIGEGWNWYDQVRYNRIMKNNIEFNKLISSNGIFWPIAEDVLSRNSLLVQNEFWR</sequence>
<dbReference type="Gene3D" id="1.25.40.390">
    <property type="match status" value="1"/>
</dbReference>
<evidence type="ECO:0000256" key="1">
    <source>
        <dbReference type="ARBA" id="ARBA00004442"/>
    </source>
</evidence>
<keyword evidence="3" id="KW-0732">Signal</keyword>
<keyword evidence="8" id="KW-1185">Reference proteome</keyword>
<dbReference type="SUPFAM" id="SSF48452">
    <property type="entry name" value="TPR-like"/>
    <property type="match status" value="1"/>
</dbReference>
<evidence type="ECO:0000313" key="8">
    <source>
        <dbReference type="Proteomes" id="UP000192678"/>
    </source>
</evidence>